<evidence type="ECO:0000256" key="3">
    <source>
        <dbReference type="ARBA" id="ARBA00023136"/>
    </source>
</evidence>
<dbReference type="InterPro" id="IPR052952">
    <property type="entry name" value="MFS-Transporter"/>
</dbReference>
<name>A0A9P1K0W6_9PROT</name>
<feature type="transmembrane region" description="Helical" evidence="4">
    <location>
        <begin position="282"/>
        <end position="302"/>
    </location>
</feature>
<feature type="transmembrane region" description="Helical" evidence="4">
    <location>
        <begin position="165"/>
        <end position="184"/>
    </location>
</feature>
<feature type="transmembrane region" description="Helical" evidence="4">
    <location>
        <begin position="84"/>
        <end position="117"/>
    </location>
</feature>
<dbReference type="InterPro" id="IPR011701">
    <property type="entry name" value="MFS"/>
</dbReference>
<gene>
    <name evidence="5" type="ORF">AZOBR_p460038</name>
</gene>
<keyword evidence="6" id="KW-1185">Reference proteome</keyword>
<sequence length="463" mass="48021">MTTQETPPAPFPLLLAEVTSVQTVATLSVLTLATVAPLAAASLGVGSEAVGYQISVIYSAAALVSAFAGLVVRRWGAGTVGVLALALGLVGCLGLATGSLWVAALASVLLGIGYGLVNPSSSHLLNRFTPPARRNLVFSLKQTGVPLAGVLAGLTLPGIGEIAGWRGAALAVAGMFALLLVLFAPGRRVWDDDRSPGLPIRGNLMEGPRLVWRVPALRGFALMGFFFSAIQLSLMAFTVNMLVHDLHWSIVSAGLAVSVMQAAGAAARIGWGLLADRLRSGVAVLGGIGVLSASAALATAGLGPSWPIPAVIGVLTVFGVAAIGWNGVFLAEVARVAPKGTASTGDGRCADVHLLRRGRRAGAVRHPVQHGWQLRRDLRPDDGLPAGRGGGRPVLVAPQNLMAGVIGPSHRVVRTILLASPTVFPYDRSDKRARSVRTQQWEGSQCSIRHSSGHSGRRRCWSA</sequence>
<dbReference type="KEGG" id="abs:AZOBR_p460038"/>
<keyword evidence="1 4" id="KW-0812">Transmembrane</keyword>
<dbReference type="Pfam" id="PF07690">
    <property type="entry name" value="MFS_1"/>
    <property type="match status" value="1"/>
</dbReference>
<dbReference type="AlphaFoldDB" id="A0A9P1K0W6"/>
<evidence type="ECO:0008006" key="7">
    <source>
        <dbReference type="Google" id="ProtNLM"/>
    </source>
</evidence>
<keyword evidence="5" id="KW-0614">Plasmid</keyword>
<evidence type="ECO:0000313" key="6">
    <source>
        <dbReference type="Proteomes" id="UP000007319"/>
    </source>
</evidence>
<geneLocation type="plasmid" evidence="5 6">
    <name>AZOBR_p4</name>
</geneLocation>
<organism evidence="5 6">
    <name type="scientific">Azospirillum baldaniorum</name>
    <dbReference type="NCBI Taxonomy" id="1064539"/>
    <lineage>
        <taxon>Bacteria</taxon>
        <taxon>Pseudomonadati</taxon>
        <taxon>Pseudomonadota</taxon>
        <taxon>Alphaproteobacteria</taxon>
        <taxon>Rhodospirillales</taxon>
        <taxon>Azospirillaceae</taxon>
        <taxon>Azospirillum</taxon>
    </lineage>
</organism>
<dbReference type="PANTHER" id="PTHR23527:SF1">
    <property type="entry name" value="BLL3282 PROTEIN"/>
    <property type="match status" value="1"/>
</dbReference>
<dbReference type="Proteomes" id="UP000007319">
    <property type="component" value="Plasmid AZOBR_p4"/>
</dbReference>
<dbReference type="GO" id="GO:0022857">
    <property type="term" value="F:transmembrane transporter activity"/>
    <property type="evidence" value="ECO:0007669"/>
    <property type="project" value="InterPro"/>
</dbReference>
<evidence type="ECO:0000256" key="4">
    <source>
        <dbReference type="SAM" id="Phobius"/>
    </source>
</evidence>
<feature type="transmembrane region" description="Helical" evidence="4">
    <location>
        <begin position="308"/>
        <end position="331"/>
    </location>
</feature>
<evidence type="ECO:0000256" key="1">
    <source>
        <dbReference type="ARBA" id="ARBA00022692"/>
    </source>
</evidence>
<dbReference type="Gene3D" id="1.20.1250.20">
    <property type="entry name" value="MFS general substrate transporter like domains"/>
    <property type="match status" value="2"/>
</dbReference>
<feature type="transmembrane region" description="Helical" evidence="4">
    <location>
        <begin position="219"/>
        <end position="242"/>
    </location>
</feature>
<dbReference type="RefSeq" id="WP_014200023.1">
    <property type="nucleotide sequence ID" value="NC_016596.1"/>
</dbReference>
<proteinExistence type="predicted"/>
<feature type="transmembrane region" description="Helical" evidence="4">
    <location>
        <begin position="50"/>
        <end position="72"/>
    </location>
</feature>
<dbReference type="EMBL" id="HE577331">
    <property type="protein sequence ID" value="CCD03527.1"/>
    <property type="molecule type" value="Genomic_DNA"/>
</dbReference>
<dbReference type="InterPro" id="IPR036259">
    <property type="entry name" value="MFS_trans_sf"/>
</dbReference>
<accession>A0A9P1K0W6</accession>
<keyword evidence="3 4" id="KW-0472">Membrane</keyword>
<feature type="transmembrane region" description="Helical" evidence="4">
    <location>
        <begin position="248"/>
        <end position="270"/>
    </location>
</feature>
<evidence type="ECO:0000256" key="2">
    <source>
        <dbReference type="ARBA" id="ARBA00022989"/>
    </source>
</evidence>
<evidence type="ECO:0000313" key="5">
    <source>
        <dbReference type="EMBL" id="CCD03527.1"/>
    </source>
</evidence>
<reference evidence="5 6" key="1">
    <citation type="journal article" date="2011" name="PLoS Genet.">
        <title>Azospirillum genomes reveal transition of bacteria from aquatic to terrestrial environments.</title>
        <authorList>
            <person name="Wisniewski-Dye F."/>
            <person name="Borziak K."/>
            <person name="Khalsa-Moyers G."/>
            <person name="Alexandre G."/>
            <person name="Sukharnikov L.O."/>
            <person name="Wuichet K."/>
            <person name="Hurst G.B."/>
            <person name="McDonald W.H."/>
            <person name="Robertson J.S."/>
            <person name="Barbe V."/>
            <person name="Calteau A."/>
            <person name="Rouy Z."/>
            <person name="Mangenot S."/>
            <person name="Prigent-Combaret C."/>
            <person name="Normand P."/>
            <person name="Boyer M."/>
            <person name="Siguier P."/>
            <person name="Dessaux Y."/>
            <person name="Elmerich C."/>
            <person name="Condemine G."/>
            <person name="Krishnen G."/>
            <person name="Kennedy I."/>
            <person name="Paterson A.H."/>
            <person name="Gonzalez V."/>
            <person name="Mavingui P."/>
            <person name="Zhulin I.B."/>
        </authorList>
    </citation>
    <scope>NUCLEOTIDE SEQUENCE [LARGE SCALE GENOMIC DNA]</scope>
    <source>
        <strain evidence="5 6">Sp245</strain>
    </source>
</reference>
<feature type="transmembrane region" description="Helical" evidence="4">
    <location>
        <begin position="20"/>
        <end position="43"/>
    </location>
</feature>
<dbReference type="SUPFAM" id="SSF103473">
    <property type="entry name" value="MFS general substrate transporter"/>
    <property type="match status" value="1"/>
</dbReference>
<protein>
    <recommendedName>
        <fullName evidence="7">Major facilitator superfamily (MFS) profile domain-containing protein</fullName>
    </recommendedName>
</protein>
<keyword evidence="2 4" id="KW-1133">Transmembrane helix</keyword>
<dbReference type="PANTHER" id="PTHR23527">
    <property type="entry name" value="BLL3282 PROTEIN"/>
    <property type="match status" value="1"/>
</dbReference>